<dbReference type="EMBL" id="VOGC01000009">
    <property type="protein sequence ID" value="MQN02212.1"/>
    <property type="molecule type" value="Genomic_DNA"/>
</dbReference>
<dbReference type="AlphaFoldDB" id="A0A6N7J104"/>
<dbReference type="SUPFAM" id="SSF53807">
    <property type="entry name" value="Helical backbone' metal receptor"/>
    <property type="match status" value="2"/>
</dbReference>
<protein>
    <submittedName>
        <fullName evidence="2">Oxidoreductase</fullName>
    </submittedName>
</protein>
<dbReference type="PANTHER" id="PTHR42956">
    <property type="entry name" value="NITROGENASE IRON-MOLYBDENUM COFACTOR BIOSYNTHESIS PROTEIN NIFE"/>
    <property type="match status" value="1"/>
</dbReference>
<comment type="caution">
    <text evidence="2">The sequence shown here is derived from an EMBL/GenBank/DDBJ whole genome shotgun (WGS) entry which is preliminary data.</text>
</comment>
<accession>A0A6N7J104</accession>
<keyword evidence="3" id="KW-1185">Reference proteome</keyword>
<dbReference type="Proteomes" id="UP000460257">
    <property type="component" value="Unassembled WGS sequence"/>
</dbReference>
<dbReference type="Gene3D" id="3.40.50.1980">
    <property type="entry name" value="Nitrogenase molybdenum iron protein domain"/>
    <property type="match status" value="3"/>
</dbReference>
<dbReference type="InterPro" id="IPR000510">
    <property type="entry name" value="Nase/OxRdtase_comp1"/>
</dbReference>
<sequence>MREVEAEYYTAEDLARRIEADPSDWIPDDFKSGHTLVYSSPATLAFNSPGAEGFGVKRAALCLPESIELIVSPRCCGHMSTDLPGGRELNDRIFFMELSETDLVTGRYIKRIPDEAQTAVDERTGAGFPKPKAVMLVFTCVDALLGTDMDYVAAACEKKTGIRVVPAPMYALTREGMNPPMVQVRRSIFSLLEKRERNPHAVNVLGSLGGITKECREELEEILFPAGITKIRTLSDCKTFEEFKEMADAGFNIVIDQDARAAAADMQEKLGIGYIELQRFYGADRISSQYTAFCRALGTDSGIVDKLQKEYEPHIPSGDFNFSIGECENAIPAELALALLEYGFDVSEVFCALAPRDAWYILHIAEKNPNTKFFFNQHPSMVGFRPDPDADICIGKDACWYYRDQNTNKISFNSDRQPFGFSALQGFFKEISDSNPLKLEKYQENNKVRNPDMITDQSGAVSVVFPMDSLTVIIDAGGCTGNICGFDEPRWFSQKAVIFSAGLRDMDAIMGRDRELIRKIKDAAELLHPSFITLIGTPVPSTIGTDYAGLKRELEKQTGIPVAAVNTNGMESREKGVDKAKRALKSIFPDQI</sequence>
<evidence type="ECO:0000259" key="1">
    <source>
        <dbReference type="Pfam" id="PF00148"/>
    </source>
</evidence>
<proteinExistence type="predicted"/>
<name>A0A6N7J104_9FIRM</name>
<feature type="domain" description="Nitrogenase/oxidoreductase component 1" evidence="1">
    <location>
        <begin position="459"/>
        <end position="582"/>
    </location>
</feature>
<gene>
    <name evidence="2" type="ORF">FRC54_10075</name>
</gene>
<dbReference type="InterPro" id="IPR049939">
    <property type="entry name" value="NifE-like"/>
</dbReference>
<feature type="domain" description="Nitrogenase/oxidoreductase component 1" evidence="1">
    <location>
        <begin position="54"/>
        <end position="313"/>
    </location>
</feature>
<dbReference type="GO" id="GO:0016491">
    <property type="term" value="F:oxidoreductase activity"/>
    <property type="evidence" value="ECO:0007669"/>
    <property type="project" value="InterPro"/>
</dbReference>
<reference evidence="2" key="1">
    <citation type="journal article" date="2020" name="Appl. Environ. Microbiol.">
        <title>Medium-Chain Fatty Acid Synthesis by 'Candidatus Weimeria bifida' gen. nov., sp. nov., and 'Candidatus Pseudoramibacter fermentans' sp. nov.</title>
        <authorList>
            <person name="Scarborough M.J."/>
            <person name="Myers K.S."/>
            <person name="Donohue T.J."/>
            <person name="Noguera D.R."/>
        </authorList>
    </citation>
    <scope>NUCLEOTIDE SEQUENCE</scope>
    <source>
        <strain evidence="2">LCO1.1</strain>
    </source>
</reference>
<evidence type="ECO:0000313" key="3">
    <source>
        <dbReference type="Proteomes" id="UP000460257"/>
    </source>
</evidence>
<organism evidence="2 3">
    <name type="scientific">Candidatus Weimeria bifida</name>
    <dbReference type="NCBI Taxonomy" id="2599074"/>
    <lineage>
        <taxon>Bacteria</taxon>
        <taxon>Bacillati</taxon>
        <taxon>Bacillota</taxon>
        <taxon>Clostridia</taxon>
        <taxon>Lachnospirales</taxon>
        <taxon>Lachnospiraceae</taxon>
        <taxon>Candidatus Weimeria</taxon>
    </lineage>
</organism>
<dbReference type="PANTHER" id="PTHR42956:SF1">
    <property type="entry name" value="NITROGENASE IRON-MOLYBDENUM COFACTOR BIOSYNTHESIS PROTEIN NIFE"/>
    <property type="match status" value="1"/>
</dbReference>
<dbReference type="Pfam" id="PF00148">
    <property type="entry name" value="Oxidored_nitro"/>
    <property type="match status" value="2"/>
</dbReference>
<evidence type="ECO:0000313" key="2">
    <source>
        <dbReference type="EMBL" id="MQN02212.1"/>
    </source>
</evidence>